<proteinExistence type="inferred from homology"/>
<dbReference type="InterPro" id="IPR017853">
    <property type="entry name" value="GH"/>
</dbReference>
<keyword evidence="2 3" id="KW-0326">Glycosidase</keyword>
<dbReference type="GO" id="GO:0009251">
    <property type="term" value="P:glucan catabolic process"/>
    <property type="evidence" value="ECO:0007669"/>
    <property type="project" value="TreeGrafter"/>
</dbReference>
<evidence type="ECO:0000313" key="6">
    <source>
        <dbReference type="EMBL" id="SBV95526.1"/>
    </source>
</evidence>
<dbReference type="PANTHER" id="PTHR34142">
    <property type="entry name" value="ENDO-BETA-1,4-GLUCANASE A"/>
    <property type="match status" value="1"/>
</dbReference>
<dbReference type="EMBL" id="FLUM01000001">
    <property type="protein sequence ID" value="SBV95526.1"/>
    <property type="molecule type" value="Genomic_DNA"/>
</dbReference>
<accession>A0A212KFD1</accession>
<dbReference type="InterPro" id="IPR001547">
    <property type="entry name" value="Glyco_hydro_5"/>
</dbReference>
<dbReference type="SUPFAM" id="SSF51445">
    <property type="entry name" value="(Trans)glycosidases"/>
    <property type="match status" value="1"/>
</dbReference>
<dbReference type="PANTHER" id="PTHR34142:SF1">
    <property type="entry name" value="GLYCOSIDE HYDROLASE FAMILY 5 DOMAIN-CONTAINING PROTEIN"/>
    <property type="match status" value="1"/>
</dbReference>
<reference evidence="7" key="1">
    <citation type="submission" date="2016-04" db="EMBL/GenBank/DDBJ databases">
        <authorList>
            <person name="Evans L.H."/>
            <person name="Alamgir A."/>
            <person name="Owens N."/>
            <person name="Weber N.D."/>
            <person name="Virtaneva K."/>
            <person name="Barbian K."/>
            <person name="Babar A."/>
            <person name="Rosenke K."/>
        </authorList>
    </citation>
    <scope>NUCLEOTIDE SEQUENCE</scope>
    <source>
        <strain evidence="6">86-1</strain>
        <strain evidence="7">86-2</strain>
    </source>
</reference>
<feature type="signal peptide" evidence="4">
    <location>
        <begin position="1"/>
        <end position="19"/>
    </location>
</feature>
<dbReference type="EMBL" id="FLUL01000002">
    <property type="protein sequence ID" value="SBW10440.1"/>
    <property type="molecule type" value="Genomic_DNA"/>
</dbReference>
<gene>
    <name evidence="6" type="ORF">KL86DYS1_11414</name>
    <name evidence="7" type="ORF">KL86DYS2_20082</name>
</gene>
<evidence type="ECO:0000313" key="7">
    <source>
        <dbReference type="EMBL" id="SBW10440.1"/>
    </source>
</evidence>
<name>A0A212KFD1_9BACT</name>
<dbReference type="Pfam" id="PF00150">
    <property type="entry name" value="Cellulase"/>
    <property type="match status" value="1"/>
</dbReference>
<evidence type="ECO:0000256" key="3">
    <source>
        <dbReference type="RuleBase" id="RU361153"/>
    </source>
</evidence>
<evidence type="ECO:0000256" key="1">
    <source>
        <dbReference type="ARBA" id="ARBA00022801"/>
    </source>
</evidence>
<keyword evidence="4" id="KW-0732">Signal</keyword>
<sequence>MRSIIYLLFFFCPFSVAFASCGDSDDIKENKKPEPIPAPEPEIAIENFGVNLSGAEFSYVYPGVDGTHYGYPTTKCLDYFNSKGLKLIRFPFRWERIQHDLNGDLVQTEINKMKNFVKAAEDRDMPIILDLHNFARRSFDGGSTFVRIGDNGLTADHLGYVWLKLAKEFKSYTNIWGYDIMNEPYSMASTTQWRDIAQVVIYKIRSVDTETPIIISGDRYSSSEHWVQFSDNLRTLIDPSNKLIFQAHIYFDKDSSGTYKNSFEDEGATDQTGVDRVKPFVEWLKKYNKKGLVGEYGVPSNEPRYLPALENMLKYLSENGVPGTYWSAGPRWNESAPHTLSVQPTENYTKDKPQIAVLRKYTKTDSK</sequence>
<evidence type="ECO:0000256" key="4">
    <source>
        <dbReference type="SAM" id="SignalP"/>
    </source>
</evidence>
<evidence type="ECO:0000259" key="5">
    <source>
        <dbReference type="Pfam" id="PF00150"/>
    </source>
</evidence>
<keyword evidence="1 3" id="KW-0378">Hydrolase</keyword>
<dbReference type="GO" id="GO:0004553">
    <property type="term" value="F:hydrolase activity, hydrolyzing O-glycosyl compounds"/>
    <property type="evidence" value="ECO:0007669"/>
    <property type="project" value="InterPro"/>
</dbReference>
<feature type="chain" id="PRO_5015073855" description="Glycoside hydrolase family 5 domain-containing protein" evidence="4">
    <location>
        <begin position="20"/>
        <end position="367"/>
    </location>
</feature>
<dbReference type="PROSITE" id="PS51257">
    <property type="entry name" value="PROKAR_LIPOPROTEIN"/>
    <property type="match status" value="1"/>
</dbReference>
<evidence type="ECO:0000256" key="2">
    <source>
        <dbReference type="ARBA" id="ARBA00023295"/>
    </source>
</evidence>
<comment type="similarity">
    <text evidence="3">Belongs to the glycosyl hydrolase 5 (cellulase A) family.</text>
</comment>
<dbReference type="Gene3D" id="3.20.20.80">
    <property type="entry name" value="Glycosidases"/>
    <property type="match status" value="1"/>
</dbReference>
<organism evidence="7">
    <name type="scientific">uncultured Dysgonomonas sp</name>
    <dbReference type="NCBI Taxonomy" id="206096"/>
    <lineage>
        <taxon>Bacteria</taxon>
        <taxon>Pseudomonadati</taxon>
        <taxon>Bacteroidota</taxon>
        <taxon>Bacteroidia</taxon>
        <taxon>Bacteroidales</taxon>
        <taxon>Dysgonomonadaceae</taxon>
        <taxon>Dysgonomonas</taxon>
        <taxon>environmental samples</taxon>
    </lineage>
</organism>
<dbReference type="AlphaFoldDB" id="A0A212KFD1"/>
<protein>
    <recommendedName>
        <fullName evidence="5">Glycoside hydrolase family 5 domain-containing protein</fullName>
    </recommendedName>
</protein>
<feature type="domain" description="Glycoside hydrolase family 5" evidence="5">
    <location>
        <begin position="52"/>
        <end position="330"/>
    </location>
</feature>
<dbReference type="RefSeq" id="WP_296939348.1">
    <property type="nucleotide sequence ID" value="NZ_LT599021.1"/>
</dbReference>